<feature type="region of interest" description="Disordered" evidence="1">
    <location>
        <begin position="196"/>
        <end position="232"/>
    </location>
</feature>
<dbReference type="EMBL" id="JBBNAG010000007">
    <property type="protein sequence ID" value="KAK9118552.1"/>
    <property type="molecule type" value="Genomic_DNA"/>
</dbReference>
<dbReference type="AlphaFoldDB" id="A0AAP0NST6"/>
<sequence>MLSKLHAILRYIGCTSEYDVLVAKAPTTDATTGEEREKGGYHIKCRGFVSSNRGGGDGRRAVKEMAMTEAEGPSRAGEPGIRCHLYVENGTTQKPALSTRHKDDGEYLEIRGANWAEMGGEGGQTLCPLYITKEGLEEGPITKAHIVELEQEPTMLENGSDTELNIKASDESTLHIVTRFFEGEEREAKGTGVVQRREAGAAEEGLADCGMDDSSVGSEDDRTTTFDARGDEDEWLEERVEDSQIGDGALADATPLEVIARK</sequence>
<accession>A0AAP0NST6</accession>
<evidence type="ECO:0000313" key="3">
    <source>
        <dbReference type="Proteomes" id="UP001419268"/>
    </source>
</evidence>
<organism evidence="2 3">
    <name type="scientific">Stephania cephalantha</name>
    <dbReference type="NCBI Taxonomy" id="152367"/>
    <lineage>
        <taxon>Eukaryota</taxon>
        <taxon>Viridiplantae</taxon>
        <taxon>Streptophyta</taxon>
        <taxon>Embryophyta</taxon>
        <taxon>Tracheophyta</taxon>
        <taxon>Spermatophyta</taxon>
        <taxon>Magnoliopsida</taxon>
        <taxon>Ranunculales</taxon>
        <taxon>Menispermaceae</taxon>
        <taxon>Menispermoideae</taxon>
        <taxon>Cissampelideae</taxon>
        <taxon>Stephania</taxon>
    </lineage>
</organism>
<keyword evidence="3" id="KW-1185">Reference proteome</keyword>
<comment type="caution">
    <text evidence="2">The sequence shown here is derived from an EMBL/GenBank/DDBJ whole genome shotgun (WGS) entry which is preliminary data.</text>
</comment>
<proteinExistence type="predicted"/>
<evidence type="ECO:0000256" key="1">
    <source>
        <dbReference type="SAM" id="MobiDB-lite"/>
    </source>
</evidence>
<evidence type="ECO:0000313" key="2">
    <source>
        <dbReference type="EMBL" id="KAK9118552.1"/>
    </source>
</evidence>
<name>A0AAP0NST6_9MAGN</name>
<dbReference type="Proteomes" id="UP001419268">
    <property type="component" value="Unassembled WGS sequence"/>
</dbReference>
<protein>
    <submittedName>
        <fullName evidence="2">Uncharacterized protein</fullName>
    </submittedName>
</protein>
<gene>
    <name evidence="2" type="ORF">Scep_016645</name>
</gene>
<reference evidence="2 3" key="1">
    <citation type="submission" date="2024-01" db="EMBL/GenBank/DDBJ databases">
        <title>Genome assemblies of Stephania.</title>
        <authorList>
            <person name="Yang L."/>
        </authorList>
    </citation>
    <scope>NUCLEOTIDE SEQUENCE [LARGE SCALE GENOMIC DNA]</scope>
    <source>
        <strain evidence="2">JXDWG</strain>
        <tissue evidence="2">Leaf</tissue>
    </source>
</reference>